<dbReference type="Proteomes" id="UP000319811">
    <property type="component" value="Segment"/>
</dbReference>
<dbReference type="GeneID" id="77943155"/>
<name>A0A4Y6EBH8_9CAUD</name>
<organism evidence="1 2">
    <name type="scientific">Gordonia phage Mollymur</name>
    <dbReference type="NCBI Taxonomy" id="2590895"/>
    <lineage>
        <taxon>Viruses</taxon>
        <taxon>Duplodnaviria</taxon>
        <taxon>Heunggongvirae</taxon>
        <taxon>Uroviricota</taxon>
        <taxon>Caudoviricetes</taxon>
        <taxon>Mollymurvirus</taxon>
        <taxon>Mollymurvirus mollymur</taxon>
    </lineage>
</organism>
<accession>A0A4Y6EBH8</accession>
<keyword evidence="2" id="KW-1185">Reference proteome</keyword>
<evidence type="ECO:0000313" key="2">
    <source>
        <dbReference type="Proteomes" id="UP000319811"/>
    </source>
</evidence>
<dbReference type="KEGG" id="vg:77943155"/>
<protein>
    <submittedName>
        <fullName evidence="1">Holliday junction resolvase</fullName>
    </submittedName>
</protein>
<proteinExistence type="predicted"/>
<gene>
    <name evidence="1" type="primary">72</name>
    <name evidence="1" type="ORF">SEA_MOLLYMUR_72</name>
</gene>
<evidence type="ECO:0000313" key="1">
    <source>
        <dbReference type="EMBL" id="QDF15432.1"/>
    </source>
</evidence>
<dbReference type="RefSeq" id="YP_010667043.1">
    <property type="nucleotide sequence ID" value="NC_070948.1"/>
</dbReference>
<sequence>MANPNKAKGDKYERDVLAIAIEAGFDEARRTRPGRIEDHGDIHLQRSALDILQTKDVASPNWREFLDGLGDQKDRAQAETAALVVKRRGVGSRPPLHLAVMHLADYLRLIRRIRTLEEGTS</sequence>
<reference evidence="1 2" key="1">
    <citation type="submission" date="2019-05" db="EMBL/GenBank/DDBJ databases">
        <authorList>
            <person name="Murphy M.E."/>
            <person name="Alvaro L.E."/>
            <person name="Baker K.N."/>
            <person name="Baxter I.S."/>
            <person name="Brown M.R."/>
            <person name="Driscoll K.D."/>
            <person name="Elrubaie J.M."/>
            <person name="Feith S.L."/>
            <person name="Indihar D.F."/>
            <person name="Knoch V.T."/>
            <person name="Koirtyohann K.M."/>
            <person name="Kratz M.A."/>
            <person name="Lear A.H."/>
            <person name="Lindblom K.E."/>
            <person name="Marcus E.R."/>
            <person name="Sensor R."/>
            <person name="Sherman S.J."/>
            <person name="Swift V.R."/>
            <person name="White K.E."/>
            <person name="Wills S.J."/>
            <person name="Gatt S.M."/>
            <person name="Lohbauer S.A."/>
            <person name="Power T.R."/>
            <person name="Rosales K.A."/>
            <person name="Sisson B.M."/>
            <person name="Isern S."/>
            <person name="Michael S.F."/>
            <person name="Monti D.L."/>
            <person name="Garlena R.A."/>
            <person name="Russell D.A."/>
            <person name="Pope W.H."/>
            <person name="Jacobs-Sera D."/>
            <person name="Hatfull G.F."/>
        </authorList>
    </citation>
    <scope>NUCLEOTIDE SEQUENCE [LARGE SCALE GENOMIC DNA]</scope>
</reference>
<dbReference type="EMBL" id="MK977705">
    <property type="protein sequence ID" value="QDF15432.1"/>
    <property type="molecule type" value="Genomic_DNA"/>
</dbReference>